<keyword evidence="3" id="KW-1185">Reference proteome</keyword>
<gene>
    <name evidence="2" type="ORF">FRACYDRAFT_269834</name>
</gene>
<evidence type="ECO:0000313" key="2">
    <source>
        <dbReference type="EMBL" id="OEU13477.1"/>
    </source>
</evidence>
<name>A0A1E7F5P1_9STRA</name>
<dbReference type="OrthoDB" id="45939at2759"/>
<dbReference type="InParanoid" id="A0A1E7F5P1"/>
<sequence length="220" mass="23611">MQTLTTIFIACLSVIGSPVCAFQDASISTKLSNRHRSVCSFLYDPKSIDYQCENSQARRTFLSEVALCGVALTTLTAQPKIAEASGGATAGGAYLLSAKRRYYDRVKASVAGLMKAAEGLKSGDSSIAKEFFSNEDGGSWTDLKAAGYLLSNAFRRSASTNPDSLPAVKAYKAFAKEVDNLQKVLKKKGAAAASDEFSNTVEVALDLWLSEIELPRAREL</sequence>
<evidence type="ECO:0000256" key="1">
    <source>
        <dbReference type="SAM" id="SignalP"/>
    </source>
</evidence>
<dbReference type="EMBL" id="KV784361">
    <property type="protein sequence ID" value="OEU13477.1"/>
    <property type="molecule type" value="Genomic_DNA"/>
</dbReference>
<feature type="signal peptide" evidence="1">
    <location>
        <begin position="1"/>
        <end position="21"/>
    </location>
</feature>
<proteinExistence type="predicted"/>
<organism evidence="2 3">
    <name type="scientific">Fragilariopsis cylindrus CCMP1102</name>
    <dbReference type="NCBI Taxonomy" id="635003"/>
    <lineage>
        <taxon>Eukaryota</taxon>
        <taxon>Sar</taxon>
        <taxon>Stramenopiles</taxon>
        <taxon>Ochrophyta</taxon>
        <taxon>Bacillariophyta</taxon>
        <taxon>Bacillariophyceae</taxon>
        <taxon>Bacillariophycidae</taxon>
        <taxon>Bacillariales</taxon>
        <taxon>Bacillariaceae</taxon>
        <taxon>Fragilariopsis</taxon>
    </lineage>
</organism>
<accession>A0A1E7F5P1</accession>
<protein>
    <submittedName>
        <fullName evidence="2">Uncharacterized protein</fullName>
    </submittedName>
</protein>
<dbReference type="KEGG" id="fcy:FRACYDRAFT_269834"/>
<dbReference type="AlphaFoldDB" id="A0A1E7F5P1"/>
<evidence type="ECO:0000313" key="3">
    <source>
        <dbReference type="Proteomes" id="UP000095751"/>
    </source>
</evidence>
<feature type="chain" id="PRO_5009192682" evidence="1">
    <location>
        <begin position="22"/>
        <end position="220"/>
    </location>
</feature>
<reference evidence="2 3" key="1">
    <citation type="submission" date="2016-09" db="EMBL/GenBank/DDBJ databases">
        <title>Extensive genetic diversity and differential bi-allelic expression allows diatom success in the polar Southern Ocean.</title>
        <authorList>
            <consortium name="DOE Joint Genome Institute"/>
            <person name="Mock T."/>
            <person name="Otillar R.P."/>
            <person name="Strauss J."/>
            <person name="Dupont C."/>
            <person name="Frickenhaus S."/>
            <person name="Maumus F."/>
            <person name="Mcmullan M."/>
            <person name="Sanges R."/>
            <person name="Schmutz J."/>
            <person name="Toseland A."/>
            <person name="Valas R."/>
            <person name="Veluchamy A."/>
            <person name="Ward B.J."/>
            <person name="Allen A."/>
            <person name="Barry K."/>
            <person name="Falciatore A."/>
            <person name="Ferrante M."/>
            <person name="Fortunato A.E."/>
            <person name="Gloeckner G."/>
            <person name="Gruber A."/>
            <person name="Hipkin R."/>
            <person name="Janech M."/>
            <person name="Kroth P."/>
            <person name="Leese F."/>
            <person name="Lindquist E."/>
            <person name="Lyon B.R."/>
            <person name="Martin J."/>
            <person name="Mayer C."/>
            <person name="Parker M."/>
            <person name="Quesneville H."/>
            <person name="Raymond J."/>
            <person name="Uhlig C."/>
            <person name="Valentin K.U."/>
            <person name="Worden A.Z."/>
            <person name="Armbrust E.V."/>
            <person name="Bowler C."/>
            <person name="Green B."/>
            <person name="Moulton V."/>
            <person name="Van Oosterhout C."/>
            <person name="Grigoriev I."/>
        </authorList>
    </citation>
    <scope>NUCLEOTIDE SEQUENCE [LARGE SCALE GENOMIC DNA]</scope>
    <source>
        <strain evidence="2 3">CCMP1102</strain>
    </source>
</reference>
<keyword evidence="1" id="KW-0732">Signal</keyword>
<dbReference type="Proteomes" id="UP000095751">
    <property type="component" value="Unassembled WGS sequence"/>
</dbReference>